<protein>
    <recommendedName>
        <fullName evidence="11">Transcription factor TFIIB cyclin-like domain-containing protein</fullName>
    </recommendedName>
</protein>
<dbReference type="GO" id="GO:0001006">
    <property type="term" value="F:RNA polymerase III type 3 promoter sequence-specific DNA binding"/>
    <property type="evidence" value="ECO:0007669"/>
    <property type="project" value="TreeGrafter"/>
</dbReference>
<dbReference type="GO" id="GO:0005634">
    <property type="term" value="C:nucleus"/>
    <property type="evidence" value="ECO:0007669"/>
    <property type="project" value="UniProtKB-SubCell"/>
</dbReference>
<evidence type="ECO:0000256" key="4">
    <source>
        <dbReference type="ARBA" id="ARBA00022737"/>
    </source>
</evidence>
<organism evidence="12 13">
    <name type="scientific">Clavispora lusitaniae (strain ATCC 42720)</name>
    <name type="common">Yeast</name>
    <name type="synonym">Candida lusitaniae</name>
    <dbReference type="NCBI Taxonomy" id="306902"/>
    <lineage>
        <taxon>Eukaryota</taxon>
        <taxon>Fungi</taxon>
        <taxon>Dikarya</taxon>
        <taxon>Ascomycota</taxon>
        <taxon>Saccharomycotina</taxon>
        <taxon>Pichiomycetes</taxon>
        <taxon>Metschnikowiaceae</taxon>
        <taxon>Clavispora</taxon>
    </lineage>
</organism>
<keyword evidence="7" id="KW-0805">Transcription regulation</keyword>
<name>C4Y493_CLAL4</name>
<keyword evidence="5" id="KW-0863">Zinc-finger</keyword>
<feature type="domain" description="Transcription factor TFIIB cyclin-like" evidence="11">
    <location>
        <begin position="1"/>
        <end position="57"/>
    </location>
</feature>
<evidence type="ECO:0000256" key="7">
    <source>
        <dbReference type="ARBA" id="ARBA00023015"/>
    </source>
</evidence>
<evidence type="ECO:0000313" key="12">
    <source>
        <dbReference type="EMBL" id="EEQ38339.1"/>
    </source>
</evidence>
<accession>C4Y493</accession>
<dbReference type="EMBL" id="CH408078">
    <property type="protein sequence ID" value="EEQ38339.1"/>
    <property type="molecule type" value="Genomic_DNA"/>
</dbReference>
<keyword evidence="9" id="KW-0539">Nucleus</keyword>
<feature type="region of interest" description="Disordered" evidence="10">
    <location>
        <begin position="126"/>
        <end position="217"/>
    </location>
</feature>
<keyword evidence="6" id="KW-0862">Zinc</keyword>
<comment type="subcellular location">
    <subcellularLocation>
        <location evidence="1">Nucleus</location>
    </subcellularLocation>
</comment>
<evidence type="ECO:0000313" key="13">
    <source>
        <dbReference type="Proteomes" id="UP000007703"/>
    </source>
</evidence>
<evidence type="ECO:0000256" key="8">
    <source>
        <dbReference type="ARBA" id="ARBA00023163"/>
    </source>
</evidence>
<dbReference type="SUPFAM" id="SSF47954">
    <property type="entry name" value="Cyclin-like"/>
    <property type="match status" value="1"/>
</dbReference>
<feature type="compositionally biased region" description="Basic and acidic residues" evidence="10">
    <location>
        <begin position="126"/>
        <end position="143"/>
    </location>
</feature>
<feature type="compositionally biased region" description="Basic residues" evidence="10">
    <location>
        <begin position="203"/>
        <end position="217"/>
    </location>
</feature>
<dbReference type="STRING" id="306902.C4Y493"/>
<dbReference type="AlphaFoldDB" id="C4Y493"/>
<dbReference type="PANTHER" id="PTHR11618">
    <property type="entry name" value="TRANSCRIPTION INITIATION FACTOR IIB-RELATED"/>
    <property type="match status" value="1"/>
</dbReference>
<evidence type="ECO:0000256" key="5">
    <source>
        <dbReference type="ARBA" id="ARBA00022771"/>
    </source>
</evidence>
<dbReference type="PROSITE" id="PS00782">
    <property type="entry name" value="TFIIB"/>
    <property type="match status" value="1"/>
</dbReference>
<evidence type="ECO:0000256" key="6">
    <source>
        <dbReference type="ARBA" id="ARBA00022833"/>
    </source>
</evidence>
<evidence type="ECO:0000256" key="2">
    <source>
        <dbReference type="ARBA" id="ARBA00010857"/>
    </source>
</evidence>
<dbReference type="VEuPathDB" id="FungiDB:CLUG_02465"/>
<dbReference type="GO" id="GO:0070897">
    <property type="term" value="P:transcription preinitiation complex assembly"/>
    <property type="evidence" value="ECO:0007669"/>
    <property type="project" value="InterPro"/>
</dbReference>
<dbReference type="InterPro" id="IPR013150">
    <property type="entry name" value="TFIIB_cyclin"/>
</dbReference>
<dbReference type="OrthoDB" id="511529at2759"/>
<dbReference type="GO" id="GO:0097550">
    <property type="term" value="C:transcription preinitiation complex"/>
    <property type="evidence" value="ECO:0007669"/>
    <property type="project" value="TreeGrafter"/>
</dbReference>
<proteinExistence type="inferred from homology"/>
<dbReference type="Pfam" id="PF00382">
    <property type="entry name" value="TFIIB"/>
    <property type="match status" value="1"/>
</dbReference>
<feature type="compositionally biased region" description="Polar residues" evidence="10">
    <location>
        <begin position="150"/>
        <end position="159"/>
    </location>
</feature>
<keyword evidence="3" id="KW-0479">Metal-binding</keyword>
<keyword evidence="4" id="KW-0677">Repeat</keyword>
<dbReference type="GO" id="GO:0000126">
    <property type="term" value="C:transcription factor TFIIIB complex"/>
    <property type="evidence" value="ECO:0007669"/>
    <property type="project" value="TreeGrafter"/>
</dbReference>
<dbReference type="Gene3D" id="1.10.472.10">
    <property type="entry name" value="Cyclin-like"/>
    <property type="match status" value="1"/>
</dbReference>
<dbReference type="InterPro" id="IPR036915">
    <property type="entry name" value="Cyclin-like_sf"/>
</dbReference>
<keyword evidence="8" id="KW-0804">Transcription</keyword>
<evidence type="ECO:0000256" key="1">
    <source>
        <dbReference type="ARBA" id="ARBA00004123"/>
    </source>
</evidence>
<comment type="similarity">
    <text evidence="2">Belongs to the TFIIB family.</text>
</comment>
<dbReference type="GO" id="GO:0000995">
    <property type="term" value="F:RNA polymerase III general transcription initiation factor activity"/>
    <property type="evidence" value="ECO:0007669"/>
    <property type="project" value="TreeGrafter"/>
</dbReference>
<dbReference type="InterPro" id="IPR000812">
    <property type="entry name" value="TFIIB"/>
</dbReference>
<sequence length="217" mass="24522">MSSDWIHEGRRPAGIAGACVLLAARMNHINRTHAEIVAVARVGEETIQKRLNEFKNTTSANLTISEFRDSQNSNDSLPPSYKKNRAIEKKVHLILKEREMALRRFQQLAKGKQLISTLGIELGERIHKDGRRESKDADHTSETHDDDANEGSSASLTGTNKHKQNTRTASDTNEEDASTELEGSKKQTQIIISSTQIEDERRRGRRRRRKMAKGRGR</sequence>
<reference evidence="12 13" key="1">
    <citation type="journal article" date="2009" name="Nature">
        <title>Evolution of pathogenicity and sexual reproduction in eight Candida genomes.</title>
        <authorList>
            <person name="Butler G."/>
            <person name="Rasmussen M.D."/>
            <person name="Lin M.F."/>
            <person name="Santos M.A."/>
            <person name="Sakthikumar S."/>
            <person name="Munro C.A."/>
            <person name="Rheinbay E."/>
            <person name="Grabherr M."/>
            <person name="Forche A."/>
            <person name="Reedy J.L."/>
            <person name="Agrafioti I."/>
            <person name="Arnaud M.B."/>
            <person name="Bates S."/>
            <person name="Brown A.J."/>
            <person name="Brunke S."/>
            <person name="Costanzo M.C."/>
            <person name="Fitzpatrick D.A."/>
            <person name="de Groot P.W."/>
            <person name="Harris D."/>
            <person name="Hoyer L.L."/>
            <person name="Hube B."/>
            <person name="Klis F.M."/>
            <person name="Kodira C."/>
            <person name="Lennard N."/>
            <person name="Logue M.E."/>
            <person name="Martin R."/>
            <person name="Neiman A.M."/>
            <person name="Nikolaou E."/>
            <person name="Quail M.A."/>
            <person name="Quinn J."/>
            <person name="Santos M.C."/>
            <person name="Schmitzberger F.F."/>
            <person name="Sherlock G."/>
            <person name="Shah P."/>
            <person name="Silverstein K.A."/>
            <person name="Skrzypek M.S."/>
            <person name="Soll D."/>
            <person name="Staggs R."/>
            <person name="Stansfield I."/>
            <person name="Stumpf M.P."/>
            <person name="Sudbery P.E."/>
            <person name="Srikantha T."/>
            <person name="Zeng Q."/>
            <person name="Berman J."/>
            <person name="Berriman M."/>
            <person name="Heitman J."/>
            <person name="Gow N.A."/>
            <person name="Lorenz M.C."/>
            <person name="Birren B.W."/>
            <person name="Kellis M."/>
            <person name="Cuomo C.A."/>
        </authorList>
    </citation>
    <scope>NUCLEOTIDE SEQUENCE [LARGE SCALE GENOMIC DNA]</scope>
    <source>
        <strain evidence="12 13">ATCC 42720</strain>
    </source>
</reference>
<feature type="compositionally biased region" description="Low complexity" evidence="10">
    <location>
        <begin position="186"/>
        <end position="196"/>
    </location>
</feature>
<dbReference type="KEGG" id="clu:CLUG_02465"/>
<dbReference type="Proteomes" id="UP000007703">
    <property type="component" value="Unassembled WGS sequence"/>
</dbReference>
<evidence type="ECO:0000256" key="3">
    <source>
        <dbReference type="ARBA" id="ARBA00022723"/>
    </source>
</evidence>
<evidence type="ECO:0000259" key="11">
    <source>
        <dbReference type="Pfam" id="PF00382"/>
    </source>
</evidence>
<evidence type="ECO:0000256" key="10">
    <source>
        <dbReference type="SAM" id="MobiDB-lite"/>
    </source>
</evidence>
<dbReference type="GO" id="GO:0008270">
    <property type="term" value="F:zinc ion binding"/>
    <property type="evidence" value="ECO:0007669"/>
    <property type="project" value="UniProtKB-KW"/>
</dbReference>
<dbReference type="InterPro" id="IPR023486">
    <property type="entry name" value="TFIIB_CS"/>
</dbReference>
<dbReference type="InParanoid" id="C4Y493"/>
<dbReference type="GO" id="GO:0017025">
    <property type="term" value="F:TBP-class protein binding"/>
    <property type="evidence" value="ECO:0007669"/>
    <property type="project" value="InterPro"/>
</dbReference>
<evidence type="ECO:0000256" key="9">
    <source>
        <dbReference type="ARBA" id="ARBA00023242"/>
    </source>
</evidence>
<dbReference type="PANTHER" id="PTHR11618:SF4">
    <property type="entry name" value="TRANSCRIPTION FACTOR IIIB 90 KDA SUBUNIT"/>
    <property type="match status" value="1"/>
</dbReference>
<gene>
    <name evidence="12" type="ORF">CLUG_02465</name>
</gene>
<dbReference type="HOGENOM" id="CLU_1272159_0_0_1"/>